<sequence length="247" mass="27682">MITSNVWIDTGLVLIYGSQLDANYHQHVAIQLVWPCCDSSSELNGEALQGLVVIASKQSHCLKMSKGWILLVEPHSLLGEQLEAKLQGQPMVSFELNADEKAHPPFDKESAFQLVAPIFRVMSIKQTLLNCNHSSVTDERIQRLLKNLDACFVEDCIKPEHWRAADVAQTLNLSESRFLHIFKDQVGIAWRPFLLWRRLICALQALVTGKSATDAAYMAGFSDSAHLSRTFRSTFGMSITQAKNLIK</sequence>
<dbReference type="SMART" id="SM00342">
    <property type="entry name" value="HTH_ARAC"/>
    <property type="match status" value="1"/>
</dbReference>
<dbReference type="AlphaFoldDB" id="A0A0U2X9P3"/>
<dbReference type="KEGG" id="prr:AT705_17550"/>
<gene>
    <name evidence="5" type="ORF">AT705_17550</name>
</gene>
<dbReference type="GO" id="GO:0003700">
    <property type="term" value="F:DNA-binding transcription factor activity"/>
    <property type="evidence" value="ECO:0007669"/>
    <property type="project" value="InterPro"/>
</dbReference>
<evidence type="ECO:0000256" key="2">
    <source>
        <dbReference type="ARBA" id="ARBA00023125"/>
    </source>
</evidence>
<evidence type="ECO:0000313" key="5">
    <source>
        <dbReference type="EMBL" id="ALU44580.1"/>
    </source>
</evidence>
<evidence type="ECO:0000256" key="3">
    <source>
        <dbReference type="ARBA" id="ARBA00023163"/>
    </source>
</evidence>
<dbReference type="PROSITE" id="PS01124">
    <property type="entry name" value="HTH_ARAC_FAMILY_2"/>
    <property type="match status" value="1"/>
</dbReference>
<dbReference type="RefSeq" id="WP_058797560.1">
    <property type="nucleotide sequence ID" value="NZ_CP013611.1"/>
</dbReference>
<protein>
    <recommendedName>
        <fullName evidence="4">HTH araC/xylS-type domain-containing protein</fullName>
    </recommendedName>
</protein>
<accession>A0A0U2X9P3</accession>
<dbReference type="Proteomes" id="UP000069015">
    <property type="component" value="Chromosome 1"/>
</dbReference>
<dbReference type="InterPro" id="IPR009057">
    <property type="entry name" value="Homeodomain-like_sf"/>
</dbReference>
<dbReference type="EMBL" id="CP013611">
    <property type="protein sequence ID" value="ALU44580.1"/>
    <property type="molecule type" value="Genomic_DNA"/>
</dbReference>
<dbReference type="Pfam" id="PF12833">
    <property type="entry name" value="HTH_18"/>
    <property type="match status" value="1"/>
</dbReference>
<evidence type="ECO:0000256" key="1">
    <source>
        <dbReference type="ARBA" id="ARBA00023015"/>
    </source>
</evidence>
<keyword evidence="3" id="KW-0804">Transcription</keyword>
<dbReference type="PANTHER" id="PTHR43280:SF2">
    <property type="entry name" value="HTH-TYPE TRANSCRIPTIONAL REGULATOR EXSA"/>
    <property type="match status" value="1"/>
</dbReference>
<proteinExistence type="predicted"/>
<dbReference type="SUPFAM" id="SSF46689">
    <property type="entry name" value="Homeodomain-like"/>
    <property type="match status" value="1"/>
</dbReference>
<keyword evidence="1" id="KW-0805">Transcription regulation</keyword>
<dbReference type="PANTHER" id="PTHR43280">
    <property type="entry name" value="ARAC-FAMILY TRANSCRIPTIONAL REGULATOR"/>
    <property type="match status" value="1"/>
</dbReference>
<reference evidence="5 6" key="1">
    <citation type="submission" date="2015-12" db="EMBL/GenBank/DDBJ databases">
        <title>Complete genome sequence of Pseudoalteromonas rubra SCSIO 6842, harboring a conjugative plasmid.</title>
        <authorList>
            <person name="Li B."/>
            <person name="Wang X."/>
        </authorList>
    </citation>
    <scope>NUCLEOTIDE SEQUENCE [LARGE SCALE GENOMIC DNA]</scope>
    <source>
        <strain evidence="5 6">SCSIO 6842</strain>
    </source>
</reference>
<name>A0A0U2X9P3_9GAMM</name>
<evidence type="ECO:0000313" key="6">
    <source>
        <dbReference type="Proteomes" id="UP000069015"/>
    </source>
</evidence>
<evidence type="ECO:0000259" key="4">
    <source>
        <dbReference type="PROSITE" id="PS01124"/>
    </source>
</evidence>
<keyword evidence="2" id="KW-0238">DNA-binding</keyword>
<organism evidence="5 6">
    <name type="scientific">Pseudoalteromonas rubra</name>
    <dbReference type="NCBI Taxonomy" id="43658"/>
    <lineage>
        <taxon>Bacteria</taxon>
        <taxon>Pseudomonadati</taxon>
        <taxon>Pseudomonadota</taxon>
        <taxon>Gammaproteobacteria</taxon>
        <taxon>Alteromonadales</taxon>
        <taxon>Pseudoalteromonadaceae</taxon>
        <taxon>Pseudoalteromonas</taxon>
    </lineage>
</organism>
<feature type="domain" description="HTH araC/xylS-type" evidence="4">
    <location>
        <begin position="142"/>
        <end position="245"/>
    </location>
</feature>
<dbReference type="GO" id="GO:0043565">
    <property type="term" value="F:sequence-specific DNA binding"/>
    <property type="evidence" value="ECO:0007669"/>
    <property type="project" value="InterPro"/>
</dbReference>
<dbReference type="InterPro" id="IPR018060">
    <property type="entry name" value="HTH_AraC"/>
</dbReference>
<dbReference type="Gene3D" id="1.10.10.60">
    <property type="entry name" value="Homeodomain-like"/>
    <property type="match status" value="1"/>
</dbReference>